<evidence type="ECO:0000313" key="11">
    <source>
        <dbReference type="Proteomes" id="UP000182444"/>
    </source>
</evidence>
<dbReference type="CDD" id="cd09280">
    <property type="entry name" value="RNase_HI_eukaryote_like"/>
    <property type="match status" value="1"/>
</dbReference>
<evidence type="ECO:0000313" key="9">
    <source>
        <dbReference type="EMBL" id="AOW02030.1"/>
    </source>
</evidence>
<name>A0A1H6PM66_YARLL</name>
<accession>A0A1H6PM66</accession>
<evidence type="ECO:0000313" key="12">
    <source>
        <dbReference type="Proteomes" id="UP000256601"/>
    </source>
</evidence>
<dbReference type="Proteomes" id="UP000256601">
    <property type="component" value="Unassembled WGS sequence"/>
</dbReference>
<dbReference type="eggNOG" id="KOG3752">
    <property type="taxonomic scope" value="Eukaryota"/>
</dbReference>
<organism evidence="9 11">
    <name type="scientific">Yarrowia lipolytica</name>
    <name type="common">Candida lipolytica</name>
    <dbReference type="NCBI Taxonomy" id="4952"/>
    <lineage>
        <taxon>Eukaryota</taxon>
        <taxon>Fungi</taxon>
        <taxon>Dikarya</taxon>
        <taxon>Ascomycota</taxon>
        <taxon>Saccharomycotina</taxon>
        <taxon>Dipodascomycetes</taxon>
        <taxon>Dipodascales</taxon>
        <taxon>Dipodascales incertae sedis</taxon>
        <taxon>Yarrowia</taxon>
    </lineage>
</organism>
<keyword evidence="5" id="KW-0479">Metal-binding</keyword>
<keyword evidence="7" id="KW-0378">Hydrolase</keyword>
<dbReference type="PROSITE" id="PS50879">
    <property type="entry name" value="RNASE_H_1"/>
    <property type="match status" value="1"/>
</dbReference>
<evidence type="ECO:0000256" key="6">
    <source>
        <dbReference type="ARBA" id="ARBA00022759"/>
    </source>
</evidence>
<dbReference type="GO" id="GO:0003676">
    <property type="term" value="F:nucleic acid binding"/>
    <property type="evidence" value="ECO:0007669"/>
    <property type="project" value="InterPro"/>
</dbReference>
<dbReference type="VEuPathDB" id="FungiDB:YALI0_B21494g"/>
<dbReference type="GO" id="GO:0043137">
    <property type="term" value="P:DNA replication, removal of RNA primer"/>
    <property type="evidence" value="ECO:0007669"/>
    <property type="project" value="TreeGrafter"/>
</dbReference>
<keyword evidence="4" id="KW-0540">Nuclease</keyword>
<evidence type="ECO:0000256" key="7">
    <source>
        <dbReference type="ARBA" id="ARBA00022801"/>
    </source>
</evidence>
<dbReference type="GO" id="GO:0046872">
    <property type="term" value="F:metal ion binding"/>
    <property type="evidence" value="ECO:0007669"/>
    <property type="project" value="UniProtKB-KW"/>
</dbReference>
<dbReference type="PANTHER" id="PTHR10642">
    <property type="entry name" value="RIBONUCLEASE H1"/>
    <property type="match status" value="1"/>
</dbReference>
<reference evidence="9 11" key="1">
    <citation type="journal article" date="2016" name="PLoS ONE">
        <title>Sequence Assembly of Yarrowia lipolytica Strain W29/CLIB89 Shows Transposable Element Diversity.</title>
        <authorList>
            <person name="Magnan C."/>
            <person name="Yu J."/>
            <person name="Chang I."/>
            <person name="Jahn E."/>
            <person name="Kanomata Y."/>
            <person name="Wu J."/>
            <person name="Zeller M."/>
            <person name="Oakes M."/>
            <person name="Baldi P."/>
            <person name="Sandmeyer S."/>
        </authorList>
    </citation>
    <scope>NUCLEOTIDE SEQUENCE [LARGE SCALE GENOMIC DNA]</scope>
    <source>
        <strain evidence="9">CLIB89</strain>
        <strain evidence="11">CLIB89(W29)</strain>
    </source>
</reference>
<protein>
    <recommendedName>
        <fullName evidence="3">ribonuclease H</fullName>
        <ecNumber evidence="3">3.1.26.4</ecNumber>
    </recommendedName>
</protein>
<dbReference type="EC" id="3.1.26.4" evidence="3"/>
<dbReference type="Gene3D" id="3.30.420.10">
    <property type="entry name" value="Ribonuclease H-like superfamily/Ribonuclease H"/>
    <property type="match status" value="1"/>
</dbReference>
<dbReference type="InterPro" id="IPR050092">
    <property type="entry name" value="RNase_H"/>
</dbReference>
<dbReference type="EMBL" id="KZ858948">
    <property type="protein sequence ID" value="RDW28965.1"/>
    <property type="molecule type" value="Genomic_DNA"/>
</dbReference>
<comment type="similarity">
    <text evidence="2">Belongs to the RNase H family.</text>
</comment>
<evidence type="ECO:0000256" key="1">
    <source>
        <dbReference type="ARBA" id="ARBA00000077"/>
    </source>
</evidence>
<dbReference type="PANTHER" id="PTHR10642:SF26">
    <property type="entry name" value="RIBONUCLEASE H1"/>
    <property type="match status" value="1"/>
</dbReference>
<comment type="catalytic activity">
    <reaction evidence="1">
        <text>Endonucleolytic cleavage to 5'-phosphomonoester.</text>
        <dbReference type="EC" id="3.1.26.4"/>
    </reaction>
</comment>
<dbReference type="SUPFAM" id="SSF53098">
    <property type="entry name" value="Ribonuclease H-like"/>
    <property type="match status" value="1"/>
</dbReference>
<gene>
    <name evidence="10" type="ORF">B0I71DRAFT_126629</name>
    <name evidence="9" type="ORF">YALI1_B27984g</name>
</gene>
<dbReference type="EMBL" id="CP017554">
    <property type="protein sequence ID" value="AOW02030.1"/>
    <property type="molecule type" value="Genomic_DNA"/>
</dbReference>
<feature type="domain" description="RNase H type-1" evidence="8">
    <location>
        <begin position="305"/>
        <end position="455"/>
    </location>
</feature>
<evidence type="ECO:0000256" key="3">
    <source>
        <dbReference type="ARBA" id="ARBA00012180"/>
    </source>
</evidence>
<dbReference type="RefSeq" id="XP_501184.1">
    <property type="nucleotide sequence ID" value="XM_501184.1"/>
</dbReference>
<dbReference type="GO" id="GO:0004523">
    <property type="term" value="F:RNA-DNA hybrid ribonuclease activity"/>
    <property type="evidence" value="ECO:0007669"/>
    <property type="project" value="UniProtKB-EC"/>
</dbReference>
<dbReference type="AlphaFoldDB" id="A0A1H6PM66"/>
<dbReference type="InterPro" id="IPR012337">
    <property type="entry name" value="RNaseH-like_sf"/>
</dbReference>
<evidence type="ECO:0000256" key="2">
    <source>
        <dbReference type="ARBA" id="ARBA00005300"/>
    </source>
</evidence>
<dbReference type="KEGG" id="yli:2907429"/>
<keyword evidence="6" id="KW-0255">Endonuclease</keyword>
<dbReference type="GeneID" id="2907429"/>
<evidence type="ECO:0000313" key="10">
    <source>
        <dbReference type="EMBL" id="RDW28965.1"/>
    </source>
</evidence>
<evidence type="ECO:0000256" key="5">
    <source>
        <dbReference type="ARBA" id="ARBA00022723"/>
    </source>
</evidence>
<dbReference type="InterPro" id="IPR002156">
    <property type="entry name" value="RNaseH_domain"/>
</dbReference>
<reference evidence="10 12" key="2">
    <citation type="submission" date="2018-07" db="EMBL/GenBank/DDBJ databases">
        <title>Draft Genome Assemblies for Five Robust Yarrowia lipolytica Strains Exhibiting High Lipid Production and Pentose Sugar Utilization and Sugar Alcohol Secretion from Undetoxified Lignocellulosic Biomass Hydrolysates.</title>
        <authorList>
            <consortium name="DOE Joint Genome Institute"/>
            <person name="Walker C."/>
            <person name="Ryu S."/>
            <person name="Na H."/>
            <person name="Zane M."/>
            <person name="LaButti K."/>
            <person name="Lipzen A."/>
            <person name="Haridas S."/>
            <person name="Barry K."/>
            <person name="Grigoriev I.V."/>
            <person name="Quarterman J."/>
            <person name="Slininger P."/>
            <person name="Dien B."/>
            <person name="Trinh C.T."/>
        </authorList>
    </citation>
    <scope>NUCLEOTIDE SEQUENCE [LARGE SCALE GENOMIC DNA]</scope>
    <source>
        <strain evidence="10 12">YB392</strain>
    </source>
</reference>
<dbReference type="Pfam" id="PF00075">
    <property type="entry name" value="RNase_H"/>
    <property type="match status" value="1"/>
</dbReference>
<dbReference type="OrthoDB" id="245563at2759"/>
<dbReference type="InterPro" id="IPR036397">
    <property type="entry name" value="RNaseH_sf"/>
</dbReference>
<evidence type="ECO:0000256" key="4">
    <source>
        <dbReference type="ARBA" id="ARBA00022722"/>
    </source>
</evidence>
<dbReference type="VEuPathDB" id="FungiDB:YALI1_B27984g"/>
<evidence type="ECO:0000259" key="8">
    <source>
        <dbReference type="PROSITE" id="PS50879"/>
    </source>
</evidence>
<proteinExistence type="inferred from homology"/>
<dbReference type="Proteomes" id="UP000182444">
    <property type="component" value="Chromosome 1B"/>
</dbReference>
<sequence>MTYSTPINFKTPEGSEIVLQAAREALCPQLCQLQAQCTDIVFSHEDKNRFRNRLNSLEELHPSPKVDPSSKETVVPVLRWLYLLDQTVNEAITPCRVTELSAPFIWQQVQPWLTESLARARLQAGTWIQMREQLFESIFGWTISDFLFFGDKSELLPEKYEDPLEWLYVVGWVCLLSGNKSALQPFLVKASSFTGLAQLKQTLVDAFMVNRDDADALNDWKNDVSLEWTMAVSKNSSQLSLVKTTSGKKYYAVVTGRKPCVYADKHMAYHMSMHHPNCAPLEFGSEKEAWNKVRSFAKGSPFKKRESTMTVHTDGACQGEKAGAGVWFQDGSEFNFSGPVEGKQTRERAELYAVFQALRLIFTHRVYDAYRWEVVTDSQYAIDCITKKGDKWEKNGYVDSKGCPVENRDLVVIIRYFARESEKLSGCYHQIIFKHTHSRNHGNESANRLATKGIDGKLFVWPEGLHHPQWVNDQKAIFRRYSF</sequence>